<dbReference type="OMA" id="GHNERHR"/>
<dbReference type="PANTHER" id="PTHR37616">
    <property type="entry name" value="BZIP TRANSCRIPTION FACTOR 60-LIKE"/>
    <property type="match status" value="1"/>
</dbReference>
<keyword evidence="2" id="KW-0812">Transmembrane</keyword>
<sequence length="671" mass="73395">MADPPPAEEANFIGEFDGLAVQPLDRTFYALHMTTTYQENGEDFPMEFPKVNFTTDAIILDESFNDSFPNPTNDDAFQNPNCLPDCLGSESGLDSSQMNPNSFGQPKSQLMGSSDDASRKFNSTSGYCLGEAPVSNKLVHFPLNLGNNSVKGGVVEKKLKLEGVNANISNCSYLLKRKKSSEDSNDVGKHQKSTIFSLYDNANNDEDEKRMARKIRNRESAHLSRKRKKHYVEELENKFRILQSTIQHLNTNLSYAMVENVTLKAQLGGTSVHAQVPSPLGIYPYPPPWISYTPSYMMSRQRSQVPLVPIPKLKSQALPPAPKSSKKVEKQKSEVKTKKVASVSFLGVLFFMLLFGGLVPLLKLRYGGIREPSMSGESFVSGFYVKYHGRVLTVDGPVNGTGCSGKYGGKDHSSHCGRGGQGESNQKNTNKAADEFAHVGNGSDPLAASMYVPRNDKLVDIDGNLIIQSVLASEKAMAFHGSADKKNREAGLAVPGDLAPAIPGIHPRLYRSPAMGQNILGSEEKENVKSTMQEWYLEGLAGPLLSSGMCTEVFQFDTSSSARDISMEERQNGTRLHRNRRILNGPPISLSRPSHSSGEQTGTDGKRENFSRNKSLSSLVVSVLVDGDGDGIMGPKSVSRIFIVVLIDSVKYVTYSCMLPFIDSVHVAEAS</sequence>
<feature type="compositionally biased region" description="Polar residues" evidence="1">
    <location>
        <begin position="591"/>
        <end position="603"/>
    </location>
</feature>
<gene>
    <name evidence="4" type="primary">LOC102586953</name>
</gene>
<accession>M1DJZ6</accession>
<protein>
    <submittedName>
        <fullName evidence="4">Transcription factor hy5</fullName>
    </submittedName>
</protein>
<dbReference type="Proteomes" id="UP000011115">
    <property type="component" value="Unassembled WGS sequence"/>
</dbReference>
<dbReference type="SMR" id="M1DJZ6"/>
<dbReference type="KEGG" id="sot:102586953"/>
<keyword evidence="2" id="KW-0472">Membrane</keyword>
<evidence type="ECO:0000256" key="2">
    <source>
        <dbReference type="SAM" id="Phobius"/>
    </source>
</evidence>
<dbReference type="AlphaFoldDB" id="M1DJZ6"/>
<proteinExistence type="predicted"/>
<dbReference type="SUPFAM" id="SSF57959">
    <property type="entry name" value="Leucine zipper domain"/>
    <property type="match status" value="1"/>
</dbReference>
<dbReference type="EnsemblPlants" id="PGSC0003DMT400090249">
    <property type="protein sequence ID" value="PGSC0003DMT400090249"/>
    <property type="gene ID" value="PGSC0003DMG400039820"/>
</dbReference>
<reference evidence="4" key="2">
    <citation type="submission" date="2015-06" db="UniProtKB">
        <authorList>
            <consortium name="EnsemblPlants"/>
        </authorList>
    </citation>
    <scope>IDENTIFICATION</scope>
    <source>
        <strain evidence="4">DM1-3 516 R44</strain>
    </source>
</reference>
<dbReference type="OrthoDB" id="295274at2759"/>
<feature type="region of interest" description="Disordered" evidence="1">
    <location>
        <begin position="88"/>
        <end position="118"/>
    </location>
</feature>
<evidence type="ECO:0000259" key="3">
    <source>
        <dbReference type="PROSITE" id="PS50217"/>
    </source>
</evidence>
<keyword evidence="2" id="KW-1133">Transmembrane helix</keyword>
<dbReference type="FunCoup" id="M1DJZ6">
    <property type="interactions" value="2073"/>
</dbReference>
<evidence type="ECO:0000313" key="4">
    <source>
        <dbReference type="EnsemblPlants" id="PGSC0003DMT400090249"/>
    </source>
</evidence>
<feature type="compositionally biased region" description="Polar residues" evidence="1">
    <location>
        <begin position="92"/>
        <end position="112"/>
    </location>
</feature>
<evidence type="ECO:0000313" key="5">
    <source>
        <dbReference type="Proteomes" id="UP000011115"/>
    </source>
</evidence>
<organism evidence="4 5">
    <name type="scientific">Solanum tuberosum</name>
    <name type="common">Potato</name>
    <dbReference type="NCBI Taxonomy" id="4113"/>
    <lineage>
        <taxon>Eukaryota</taxon>
        <taxon>Viridiplantae</taxon>
        <taxon>Streptophyta</taxon>
        <taxon>Embryophyta</taxon>
        <taxon>Tracheophyta</taxon>
        <taxon>Spermatophyta</taxon>
        <taxon>Magnoliopsida</taxon>
        <taxon>eudicotyledons</taxon>
        <taxon>Gunneridae</taxon>
        <taxon>Pentapetalae</taxon>
        <taxon>asterids</taxon>
        <taxon>lamiids</taxon>
        <taxon>Solanales</taxon>
        <taxon>Solanaceae</taxon>
        <taxon>Solanoideae</taxon>
        <taxon>Solaneae</taxon>
        <taxon>Solanum</taxon>
    </lineage>
</organism>
<dbReference type="RefSeq" id="XP_006350426.1">
    <property type="nucleotide sequence ID" value="XM_006350364.1"/>
</dbReference>
<dbReference type="CDD" id="cd14704">
    <property type="entry name" value="bZIP_HY5-like"/>
    <property type="match status" value="1"/>
</dbReference>
<dbReference type="GO" id="GO:0003700">
    <property type="term" value="F:DNA-binding transcription factor activity"/>
    <property type="evidence" value="ECO:0007669"/>
    <property type="project" value="InterPro"/>
</dbReference>
<dbReference type="PROSITE" id="PS50217">
    <property type="entry name" value="BZIP"/>
    <property type="match status" value="1"/>
</dbReference>
<dbReference type="Gene3D" id="1.20.5.170">
    <property type="match status" value="1"/>
</dbReference>
<feature type="transmembrane region" description="Helical" evidence="2">
    <location>
        <begin position="340"/>
        <end position="362"/>
    </location>
</feature>
<dbReference type="GeneID" id="102586953"/>
<dbReference type="HOGENOM" id="CLU_018118_1_0_1"/>
<feature type="region of interest" description="Disordered" evidence="1">
    <location>
        <begin position="564"/>
        <end position="610"/>
    </location>
</feature>
<name>M1DJZ6_SOLTU</name>
<dbReference type="InterPro" id="IPR004827">
    <property type="entry name" value="bZIP"/>
</dbReference>
<reference evidence="5" key="1">
    <citation type="journal article" date="2011" name="Nature">
        <title>Genome sequence and analysis of the tuber crop potato.</title>
        <authorList>
            <consortium name="The Potato Genome Sequencing Consortium"/>
        </authorList>
    </citation>
    <scope>NUCLEOTIDE SEQUENCE [LARGE SCALE GENOMIC DNA]</scope>
    <source>
        <strain evidence="5">cv. DM1-3 516 R44</strain>
    </source>
</reference>
<dbReference type="InParanoid" id="M1DJZ6"/>
<keyword evidence="5" id="KW-1185">Reference proteome</keyword>
<dbReference type="STRING" id="4113.M1DJZ6"/>
<evidence type="ECO:0000256" key="1">
    <source>
        <dbReference type="SAM" id="MobiDB-lite"/>
    </source>
</evidence>
<dbReference type="PaxDb" id="4113-PGSC0003DMT400090249"/>
<dbReference type="eggNOG" id="ENOG502QQUV">
    <property type="taxonomic scope" value="Eukaryota"/>
</dbReference>
<dbReference type="InterPro" id="IPR046347">
    <property type="entry name" value="bZIP_sf"/>
</dbReference>
<dbReference type="PANTHER" id="PTHR37616:SF3">
    <property type="entry name" value="BZIP DOMAIN-CONTAINING PROTEIN"/>
    <property type="match status" value="1"/>
</dbReference>
<feature type="domain" description="BZIP" evidence="3">
    <location>
        <begin position="207"/>
        <end position="267"/>
    </location>
</feature>
<dbReference type="Gramene" id="PGSC0003DMT400090249">
    <property type="protein sequence ID" value="PGSC0003DMT400090249"/>
    <property type="gene ID" value="PGSC0003DMG400039820"/>
</dbReference>
<dbReference type="Pfam" id="PF00170">
    <property type="entry name" value="bZIP_1"/>
    <property type="match status" value="1"/>
</dbReference>
<dbReference type="SMART" id="SM00338">
    <property type="entry name" value="BRLZ"/>
    <property type="match status" value="1"/>
</dbReference>